<geneLocation type="chloroplast" evidence="11"/>
<dbReference type="CDD" id="cd02036">
    <property type="entry name" value="MinD"/>
    <property type="match status" value="1"/>
</dbReference>
<evidence type="ECO:0000256" key="2">
    <source>
        <dbReference type="ARBA" id="ARBA00010257"/>
    </source>
</evidence>
<dbReference type="GO" id="GO:0005829">
    <property type="term" value="C:cytosol"/>
    <property type="evidence" value="ECO:0007669"/>
    <property type="project" value="TreeGrafter"/>
</dbReference>
<evidence type="ECO:0000256" key="9">
    <source>
        <dbReference type="PIRSR" id="PIRSR003092-1"/>
    </source>
</evidence>
<dbReference type="EMBL" id="MK085997">
    <property type="protein sequence ID" value="QBX98384.1"/>
    <property type="molecule type" value="Genomic_DNA"/>
</dbReference>
<dbReference type="NCBIfam" id="TIGR01968">
    <property type="entry name" value="minD_bact"/>
    <property type="match status" value="1"/>
</dbReference>
<evidence type="ECO:0000256" key="8">
    <source>
        <dbReference type="ARBA" id="ARBA00023306"/>
    </source>
</evidence>
<evidence type="ECO:0000313" key="11">
    <source>
        <dbReference type="EMBL" id="QBX98384.1"/>
    </source>
</evidence>
<dbReference type="SUPFAM" id="SSF52540">
    <property type="entry name" value="P-loop containing nucleoside triphosphate hydrolases"/>
    <property type="match status" value="1"/>
</dbReference>
<dbReference type="GO" id="GO:0051782">
    <property type="term" value="P:negative regulation of cell division"/>
    <property type="evidence" value="ECO:0007669"/>
    <property type="project" value="TreeGrafter"/>
</dbReference>
<keyword evidence="4" id="KW-0132">Cell division</keyword>
<dbReference type="GO" id="GO:0051301">
    <property type="term" value="P:cell division"/>
    <property type="evidence" value="ECO:0007669"/>
    <property type="project" value="UniProtKB-KW"/>
</dbReference>
<proteinExistence type="inferred from homology"/>
<sequence>MEVMSPKTVKNSSQRLRAIVVTSGKGGVGKSTTTANLGMALGLQGHQVVLIDADIGLRNLDLLLQLENRIVYTAMDVFNGDCRLEQALVKHPRCRNLALLTLSKNRDKFNINSQGMQNLIKDLKDCNYEFIFIDCPAGVDVGFVNAIAAAEEALIVTTPEVTAVRDADRVAGLLEANGLKKVSLLINRIQPDLIEQGKALSAGDIQDMLGLPLIGIISEDSEVSASVNLGQPVVLRKRSSLPGLCFENAARRFTGKQDFLIDLETPYKGLFKRTIERVQDFFLGSENTN</sequence>
<dbReference type="Gene3D" id="3.40.50.300">
    <property type="entry name" value="P-loop containing nucleotide triphosphate hydrolases"/>
    <property type="match status" value="1"/>
</dbReference>
<evidence type="ECO:0000256" key="3">
    <source>
        <dbReference type="ARBA" id="ARBA00015415"/>
    </source>
</evidence>
<evidence type="ECO:0000256" key="7">
    <source>
        <dbReference type="ARBA" id="ARBA00023210"/>
    </source>
</evidence>
<gene>
    <name evidence="11" type="primary">minD</name>
</gene>
<name>A0A4D6C405_9CHLO</name>
<dbReference type="PIRSF" id="PIRSF003092">
    <property type="entry name" value="MinD"/>
    <property type="match status" value="1"/>
</dbReference>
<keyword evidence="6 9" id="KW-0067">ATP-binding</keyword>
<dbReference type="GO" id="GO:0009898">
    <property type="term" value="C:cytoplasmic side of plasma membrane"/>
    <property type="evidence" value="ECO:0007669"/>
    <property type="project" value="TreeGrafter"/>
</dbReference>
<dbReference type="AlphaFoldDB" id="A0A4D6C405"/>
<comment type="similarity">
    <text evidence="2">Belongs to the ParA family. MinD subfamily.</text>
</comment>
<comment type="function">
    <text evidence="1">ATPase required for the correct placement of the division site.</text>
</comment>
<evidence type="ECO:0000256" key="1">
    <source>
        <dbReference type="ARBA" id="ARBA00002662"/>
    </source>
</evidence>
<dbReference type="InterPro" id="IPR025501">
    <property type="entry name" value="MinD_FleN"/>
</dbReference>
<feature type="binding site" evidence="9">
    <location>
        <begin position="25"/>
        <end position="32"/>
    </location>
    <ligand>
        <name>ATP</name>
        <dbReference type="ChEBI" id="CHEBI:30616"/>
    </ligand>
</feature>
<evidence type="ECO:0000256" key="4">
    <source>
        <dbReference type="ARBA" id="ARBA00022618"/>
    </source>
</evidence>
<evidence type="ECO:0000259" key="10">
    <source>
        <dbReference type="Pfam" id="PF01656"/>
    </source>
</evidence>
<keyword evidence="11" id="KW-0150">Chloroplast</keyword>
<dbReference type="GO" id="GO:0016887">
    <property type="term" value="F:ATP hydrolysis activity"/>
    <property type="evidence" value="ECO:0007669"/>
    <property type="project" value="InterPro"/>
</dbReference>
<evidence type="ECO:0000256" key="5">
    <source>
        <dbReference type="ARBA" id="ARBA00022741"/>
    </source>
</evidence>
<protein>
    <recommendedName>
        <fullName evidence="3">Putative septum site-determining protein MinD</fullName>
    </recommendedName>
</protein>
<keyword evidence="5 9" id="KW-0547">Nucleotide-binding</keyword>
<reference evidence="11" key="1">
    <citation type="journal article" date="2019" name="Genome Biol. Evol.">
        <title>Tracing the Evolution of the Plastome and Mitogenome in the Chloropicophyceae Uncovered Convergent tRNA Gene Losses and a Variant Plastid Genetic Code.</title>
        <authorList>
            <person name="Turmel M."/>
            <person name="Dos Santos A.L."/>
            <person name="Otis C."/>
            <person name="Sergerie R."/>
            <person name="Lemieux C."/>
        </authorList>
    </citation>
    <scope>NUCLEOTIDE SEQUENCE</scope>
</reference>
<dbReference type="InterPro" id="IPR027417">
    <property type="entry name" value="P-loop_NTPase"/>
</dbReference>
<dbReference type="InterPro" id="IPR002586">
    <property type="entry name" value="CobQ/CobB/MinD/ParA_Nub-bd_dom"/>
</dbReference>
<accession>A0A4D6C405</accession>
<keyword evidence="11" id="KW-0934">Plastid</keyword>
<organism evidence="11">
    <name type="scientific">Chloropicon sp. RCC4434</name>
    <dbReference type="NCBI Taxonomy" id="2565277"/>
    <lineage>
        <taxon>Eukaryota</taxon>
        <taxon>Viridiplantae</taxon>
        <taxon>Chlorophyta</taxon>
        <taxon>Chloropicophyceae</taxon>
        <taxon>Chloropicales</taxon>
        <taxon>Chloropicaceae</taxon>
        <taxon>Chloropicon</taxon>
    </lineage>
</organism>
<dbReference type="InterPro" id="IPR050625">
    <property type="entry name" value="ParA/MinD_ATPase"/>
</dbReference>
<dbReference type="Pfam" id="PF01656">
    <property type="entry name" value="CbiA"/>
    <property type="match status" value="1"/>
</dbReference>
<keyword evidence="7" id="KW-0717">Septation</keyword>
<dbReference type="InterPro" id="IPR010223">
    <property type="entry name" value="MinD"/>
</dbReference>
<dbReference type="GO" id="GO:0005524">
    <property type="term" value="F:ATP binding"/>
    <property type="evidence" value="ECO:0007669"/>
    <property type="project" value="UniProtKB-KW"/>
</dbReference>
<dbReference type="PANTHER" id="PTHR43384:SF6">
    <property type="entry name" value="SEPTUM SITE-DETERMINING PROTEIN MIND HOMOLOG, CHLOROPLASTIC"/>
    <property type="match status" value="1"/>
</dbReference>
<dbReference type="PANTHER" id="PTHR43384">
    <property type="entry name" value="SEPTUM SITE-DETERMINING PROTEIN MIND HOMOLOG, CHLOROPLASTIC-RELATED"/>
    <property type="match status" value="1"/>
</dbReference>
<keyword evidence="8" id="KW-0131">Cell cycle</keyword>
<feature type="domain" description="CobQ/CobB/MinD/ParA nucleotide binding" evidence="10">
    <location>
        <begin position="19"/>
        <end position="233"/>
    </location>
</feature>
<evidence type="ECO:0000256" key="6">
    <source>
        <dbReference type="ARBA" id="ARBA00022840"/>
    </source>
</evidence>